<dbReference type="SUPFAM" id="SSF46785">
    <property type="entry name" value="Winged helix' DNA-binding domain"/>
    <property type="match status" value="1"/>
</dbReference>
<dbReference type="Gene3D" id="3.40.190.10">
    <property type="entry name" value="Periplasmic binding protein-like II"/>
    <property type="match status" value="2"/>
</dbReference>
<dbReference type="Gene3D" id="1.10.10.10">
    <property type="entry name" value="Winged helix-like DNA-binding domain superfamily/Winged helix DNA-binding domain"/>
    <property type="match status" value="1"/>
</dbReference>
<dbReference type="InterPro" id="IPR036388">
    <property type="entry name" value="WH-like_DNA-bd_sf"/>
</dbReference>
<sequence length="309" mass="35444">MPINNRTIPSLNSLILFEASARLGTLTSAANELCVSPTAVSKQIKQLESFLNTKLFIRKKTGLELTKKGQTYLETVRKTLTVLAEESQKMDDKVSPLPLNLEIGACFSHFWLIPHLDDFRDKYPDIMLNISINNERNMSEVNSHEYDVAFYYSSLKTSYKNNFLLFNERMLLVCSPSFLEKHPECHNLKHIWQQPLLGLKDAPDFWENWQTWAAHSGIDYLEPLNEIQMEDQIAVVHAAQNGLGIALAWDWHVEDLIAEGSLVALTPPIECKNNAFFLTRTENANRYSAECFIDWVMERVADQRHVAKI</sequence>
<dbReference type="GO" id="GO:0006351">
    <property type="term" value="P:DNA-templated transcription"/>
    <property type="evidence" value="ECO:0007669"/>
    <property type="project" value="TreeGrafter"/>
</dbReference>
<evidence type="ECO:0000256" key="4">
    <source>
        <dbReference type="ARBA" id="ARBA00023163"/>
    </source>
</evidence>
<reference evidence="6 7" key="1">
    <citation type="submission" date="2018-06" db="EMBL/GenBank/DDBJ databases">
        <title>Genomic Encyclopedia of Type Strains, Phase III (KMG-III): the genomes of soil and plant-associated and newly described type strains.</title>
        <authorList>
            <person name="Whitman W."/>
        </authorList>
    </citation>
    <scope>NUCLEOTIDE SEQUENCE [LARGE SCALE GENOMIC DNA]</scope>
    <source>
        <strain evidence="6 7">CECT 7730</strain>
    </source>
</reference>
<dbReference type="AlphaFoldDB" id="A0A318V8X5"/>
<evidence type="ECO:0000256" key="3">
    <source>
        <dbReference type="ARBA" id="ARBA00023125"/>
    </source>
</evidence>
<dbReference type="InterPro" id="IPR058163">
    <property type="entry name" value="LysR-type_TF_proteobact-type"/>
</dbReference>
<dbReference type="PANTHER" id="PTHR30537">
    <property type="entry name" value="HTH-TYPE TRANSCRIPTIONAL REGULATOR"/>
    <property type="match status" value="1"/>
</dbReference>
<dbReference type="InterPro" id="IPR036390">
    <property type="entry name" value="WH_DNA-bd_sf"/>
</dbReference>
<evidence type="ECO:0000256" key="1">
    <source>
        <dbReference type="ARBA" id="ARBA00009437"/>
    </source>
</evidence>
<dbReference type="PROSITE" id="PS50931">
    <property type="entry name" value="HTH_LYSR"/>
    <property type="match status" value="1"/>
</dbReference>
<dbReference type="Proteomes" id="UP000247551">
    <property type="component" value="Unassembled WGS sequence"/>
</dbReference>
<keyword evidence="3" id="KW-0238">DNA-binding</keyword>
<dbReference type="GO" id="GO:0003700">
    <property type="term" value="F:DNA-binding transcription factor activity"/>
    <property type="evidence" value="ECO:0007669"/>
    <property type="project" value="InterPro"/>
</dbReference>
<dbReference type="RefSeq" id="WP_110571997.1">
    <property type="nucleotide sequence ID" value="NZ_QKLW01000001.1"/>
</dbReference>
<keyword evidence="4" id="KW-0804">Transcription</keyword>
<comment type="caution">
    <text evidence="6">The sequence shown here is derived from an EMBL/GenBank/DDBJ whole genome shotgun (WGS) entry which is preliminary data.</text>
</comment>
<gene>
    <name evidence="6" type="ORF">DFP75_101561</name>
</gene>
<dbReference type="GO" id="GO:0043565">
    <property type="term" value="F:sequence-specific DNA binding"/>
    <property type="evidence" value="ECO:0007669"/>
    <property type="project" value="TreeGrafter"/>
</dbReference>
<comment type="similarity">
    <text evidence="1">Belongs to the LysR transcriptional regulatory family.</text>
</comment>
<protein>
    <submittedName>
        <fullName evidence="6">LysR family glycine cleavage system transcriptional activator</fullName>
    </submittedName>
</protein>
<accession>A0A318V8X5</accession>
<evidence type="ECO:0000313" key="6">
    <source>
        <dbReference type="EMBL" id="PYF84523.1"/>
    </source>
</evidence>
<evidence type="ECO:0000256" key="2">
    <source>
        <dbReference type="ARBA" id="ARBA00023015"/>
    </source>
</evidence>
<dbReference type="SUPFAM" id="SSF53850">
    <property type="entry name" value="Periplasmic binding protein-like II"/>
    <property type="match status" value="1"/>
</dbReference>
<evidence type="ECO:0000313" key="7">
    <source>
        <dbReference type="Proteomes" id="UP000247551"/>
    </source>
</evidence>
<dbReference type="InterPro" id="IPR005119">
    <property type="entry name" value="LysR_subst-bd"/>
</dbReference>
<keyword evidence="7" id="KW-1185">Reference proteome</keyword>
<evidence type="ECO:0000259" key="5">
    <source>
        <dbReference type="PROSITE" id="PS50931"/>
    </source>
</evidence>
<name>A0A318V8X5_9GAMM</name>
<dbReference type="InterPro" id="IPR000847">
    <property type="entry name" value="LysR_HTH_N"/>
</dbReference>
<feature type="domain" description="HTH lysR-type" evidence="5">
    <location>
        <begin position="9"/>
        <end position="66"/>
    </location>
</feature>
<dbReference type="PANTHER" id="PTHR30537:SF26">
    <property type="entry name" value="GLYCINE CLEAVAGE SYSTEM TRANSCRIPTIONAL ACTIVATOR"/>
    <property type="match status" value="1"/>
</dbReference>
<dbReference type="EMBL" id="QKLW01000001">
    <property type="protein sequence ID" value="PYF84523.1"/>
    <property type="molecule type" value="Genomic_DNA"/>
</dbReference>
<keyword evidence="2" id="KW-0805">Transcription regulation</keyword>
<dbReference type="PRINTS" id="PR00039">
    <property type="entry name" value="HTHLYSR"/>
</dbReference>
<dbReference type="Pfam" id="PF03466">
    <property type="entry name" value="LysR_substrate"/>
    <property type="match status" value="1"/>
</dbReference>
<dbReference type="Pfam" id="PF00126">
    <property type="entry name" value="HTH_1"/>
    <property type="match status" value="1"/>
</dbReference>
<organism evidence="6 7">
    <name type="scientific">Marinomonas alcarazii</name>
    <dbReference type="NCBI Taxonomy" id="491949"/>
    <lineage>
        <taxon>Bacteria</taxon>
        <taxon>Pseudomonadati</taxon>
        <taxon>Pseudomonadota</taxon>
        <taxon>Gammaproteobacteria</taxon>
        <taxon>Oceanospirillales</taxon>
        <taxon>Oceanospirillaceae</taxon>
        <taxon>Marinomonas</taxon>
    </lineage>
</organism>
<proteinExistence type="inferred from homology"/>